<dbReference type="EMBL" id="RCMG01000917">
    <property type="protein sequence ID" value="KAG2842276.1"/>
    <property type="molecule type" value="Genomic_DNA"/>
</dbReference>
<name>A0A329R7Z9_9STRA</name>
<evidence type="ECO:0000313" key="5">
    <source>
        <dbReference type="EMBL" id="KAG3208841.1"/>
    </source>
</evidence>
<dbReference type="EMBL" id="RCML01000936">
    <property type="protein sequence ID" value="KAG2967375.1"/>
    <property type="molecule type" value="Genomic_DNA"/>
</dbReference>
<evidence type="ECO:0000313" key="3">
    <source>
        <dbReference type="EMBL" id="KAG2906555.1"/>
    </source>
</evidence>
<dbReference type="Proteomes" id="UP000251314">
    <property type="component" value="Unassembled WGS sequence"/>
</dbReference>
<evidence type="ECO:0000313" key="8">
    <source>
        <dbReference type="Proteomes" id="UP000251314"/>
    </source>
</evidence>
<evidence type="ECO:0000313" key="7">
    <source>
        <dbReference type="EMBL" id="RAW20523.1"/>
    </source>
</evidence>
<sequence length="87" mass="9964">MATNKPFSTRQVRRYFFKVVIDAQDEPTTYFLCQCPVVREQAPKTDYSNLFGHILERHPDFVAIMIASGTNTATLVSFVDQKSQTVF</sequence>
<dbReference type="OrthoDB" id="107117at2759"/>
<evidence type="ECO:0000313" key="6">
    <source>
        <dbReference type="EMBL" id="KAG6950437.1"/>
    </source>
</evidence>
<dbReference type="EMBL" id="MJFZ01002747">
    <property type="protein sequence ID" value="RAW20523.1"/>
    <property type="molecule type" value="Genomic_DNA"/>
</dbReference>
<dbReference type="VEuPathDB" id="FungiDB:PC110_g23035"/>
<dbReference type="EMBL" id="RCMV01001387">
    <property type="protein sequence ID" value="KAG3208841.1"/>
    <property type="molecule type" value="Genomic_DNA"/>
</dbReference>
<proteinExistence type="predicted"/>
<dbReference type="EMBL" id="JAENGZ010001130">
    <property type="protein sequence ID" value="KAG6950437.1"/>
    <property type="molecule type" value="Genomic_DNA"/>
</dbReference>
<dbReference type="AlphaFoldDB" id="A0A329R7Z9"/>
<dbReference type="EMBL" id="RCMI01000941">
    <property type="protein sequence ID" value="KAG2893755.1"/>
    <property type="molecule type" value="Genomic_DNA"/>
</dbReference>
<comment type="caution">
    <text evidence="7">The sequence shown here is derived from an EMBL/GenBank/DDBJ whole genome shotgun (WGS) entry which is preliminary data.</text>
</comment>
<dbReference type="Proteomes" id="UP000688947">
    <property type="component" value="Unassembled WGS sequence"/>
</dbReference>
<reference evidence="5" key="2">
    <citation type="submission" date="2018-05" db="EMBL/GenBank/DDBJ databases">
        <title>Effector identification in a new, highly contiguous assembly of the strawberry crown rot pathogen Phytophthora cactorum.</title>
        <authorList>
            <person name="Armitage A.D."/>
            <person name="Nellist C.F."/>
            <person name="Bates H."/>
            <person name="Vickerstaff R.J."/>
            <person name="Harrison R.J."/>
        </authorList>
    </citation>
    <scope>NUCLEOTIDE SEQUENCE</scope>
    <source>
        <strain evidence="1">15-7</strain>
        <strain evidence="2">4032</strain>
        <strain evidence="3">4040</strain>
        <strain evidence="4">P415</strain>
        <strain evidence="5">P421</strain>
    </source>
</reference>
<evidence type="ECO:0000313" key="2">
    <source>
        <dbReference type="EMBL" id="KAG2893755.1"/>
    </source>
</evidence>
<organism evidence="7 8">
    <name type="scientific">Phytophthora cactorum</name>
    <dbReference type="NCBI Taxonomy" id="29920"/>
    <lineage>
        <taxon>Eukaryota</taxon>
        <taxon>Sar</taxon>
        <taxon>Stramenopiles</taxon>
        <taxon>Oomycota</taxon>
        <taxon>Peronosporomycetes</taxon>
        <taxon>Peronosporales</taxon>
        <taxon>Peronosporaceae</taxon>
        <taxon>Phytophthora</taxon>
    </lineage>
</organism>
<protein>
    <submittedName>
        <fullName evidence="7">Uncharacterized protein</fullName>
    </submittedName>
</protein>
<dbReference type="Proteomes" id="UP000735874">
    <property type="component" value="Unassembled WGS sequence"/>
</dbReference>
<dbReference type="Proteomes" id="UP000736787">
    <property type="component" value="Unassembled WGS sequence"/>
</dbReference>
<dbReference type="Proteomes" id="UP000697107">
    <property type="component" value="Unassembled WGS sequence"/>
</dbReference>
<reference evidence="6" key="3">
    <citation type="submission" date="2021-01" db="EMBL/GenBank/DDBJ databases">
        <title>Phytophthora aleatoria, a newly-described species from Pinus radiata is distinct from Phytophthora cactorum isolates based on comparative genomics.</title>
        <authorList>
            <person name="Mcdougal R."/>
            <person name="Panda P."/>
            <person name="Williams N."/>
            <person name="Studholme D.J."/>
        </authorList>
    </citation>
    <scope>NUCLEOTIDE SEQUENCE</scope>
    <source>
        <strain evidence="6">NZFS 3830</strain>
    </source>
</reference>
<evidence type="ECO:0000313" key="4">
    <source>
        <dbReference type="EMBL" id="KAG2967375.1"/>
    </source>
</evidence>
<gene>
    <name evidence="6" type="ORF">JG687_00014259</name>
    <name evidence="7" type="ORF">PC110_g23035</name>
    <name evidence="1" type="ORF">PC113_g18845</name>
    <name evidence="2" type="ORF">PC115_g18351</name>
    <name evidence="3" type="ORF">PC117_g20465</name>
    <name evidence="4" type="ORF">PC118_g18620</name>
    <name evidence="5" type="ORF">PC129_g20138</name>
</gene>
<accession>A0A329R7Z9</accession>
<keyword evidence="8" id="KW-1185">Reference proteome</keyword>
<evidence type="ECO:0000313" key="1">
    <source>
        <dbReference type="EMBL" id="KAG2842276.1"/>
    </source>
</evidence>
<dbReference type="Proteomes" id="UP000760860">
    <property type="component" value="Unassembled WGS sequence"/>
</dbReference>
<dbReference type="EMBL" id="RCMK01000954">
    <property type="protein sequence ID" value="KAG2906555.1"/>
    <property type="molecule type" value="Genomic_DNA"/>
</dbReference>
<dbReference type="Proteomes" id="UP000774804">
    <property type="component" value="Unassembled WGS sequence"/>
</dbReference>
<reference evidence="7 8" key="1">
    <citation type="submission" date="2018-01" db="EMBL/GenBank/DDBJ databases">
        <title>Draft genome of the strawberry crown rot pathogen Phytophthora cactorum.</title>
        <authorList>
            <person name="Armitage A.D."/>
            <person name="Lysoe E."/>
            <person name="Nellist C.F."/>
            <person name="Harrison R.J."/>
            <person name="Brurberg M.B."/>
        </authorList>
    </citation>
    <scope>NUCLEOTIDE SEQUENCE [LARGE SCALE GENOMIC DNA]</scope>
    <source>
        <strain evidence="7 8">10300</strain>
    </source>
</reference>